<accession>A0A2A9D1Y5</accession>
<gene>
    <name evidence="2" type="ORF">ATL40_2294</name>
</gene>
<dbReference type="Proteomes" id="UP000224915">
    <property type="component" value="Unassembled WGS sequence"/>
</dbReference>
<dbReference type="OrthoDB" id="5517693at2"/>
<dbReference type="RefSeq" id="WP_098469622.1">
    <property type="nucleotide sequence ID" value="NZ_PDJD01000001.1"/>
</dbReference>
<sequence length="302" mass="33608">MDLINDGEPFRSGDAAGLGLTRYRCERLVRTGSLRRVVRGVLVDGGVPDSRELRARALALVLPPDAIVSDHSAAWIYGVDTFPPGEFREIRPHCLVRHGKGRPAATRAIVRQTTVPDPDVVLIGGIPVTSPLRTCVDLLRLQWRPYALAAGDAMVRSGVVTPEDVAVSVSQLRRLPGTKQAMELAPRLNPLAESHGESWMRCRILDAGLPNPELQVPMVVDGVERRLDSYFRSQRVAAEYDGRENHTDRHDVAFDDERRAAISRRHSVAFVVATRERIFGEDDSFERELGEKLGCAVRPREW</sequence>
<dbReference type="Pfam" id="PF13338">
    <property type="entry name" value="AbiEi_4"/>
    <property type="match status" value="1"/>
</dbReference>
<proteinExistence type="predicted"/>
<evidence type="ECO:0000259" key="1">
    <source>
        <dbReference type="Pfam" id="PF13338"/>
    </source>
</evidence>
<dbReference type="EMBL" id="PDJD01000001">
    <property type="protein sequence ID" value="PFG20684.1"/>
    <property type="molecule type" value="Genomic_DNA"/>
</dbReference>
<dbReference type="InterPro" id="IPR025159">
    <property type="entry name" value="AbiEi_N"/>
</dbReference>
<organism evidence="2 3">
    <name type="scientific">Serinibacter salmoneus</name>
    <dbReference type="NCBI Taxonomy" id="556530"/>
    <lineage>
        <taxon>Bacteria</taxon>
        <taxon>Bacillati</taxon>
        <taxon>Actinomycetota</taxon>
        <taxon>Actinomycetes</taxon>
        <taxon>Micrococcales</taxon>
        <taxon>Beutenbergiaceae</taxon>
        <taxon>Serinibacter</taxon>
    </lineage>
</organism>
<reference evidence="2 3" key="1">
    <citation type="submission" date="2017-10" db="EMBL/GenBank/DDBJ databases">
        <title>Sequencing the genomes of 1000 actinobacteria strains.</title>
        <authorList>
            <person name="Klenk H.-P."/>
        </authorList>
    </citation>
    <scope>NUCLEOTIDE SEQUENCE [LARGE SCALE GENOMIC DNA]</scope>
    <source>
        <strain evidence="2 3">DSM 21801</strain>
    </source>
</reference>
<feature type="domain" description="AbiEi antitoxin N-terminal" evidence="1">
    <location>
        <begin position="7"/>
        <end position="41"/>
    </location>
</feature>
<evidence type="ECO:0000313" key="2">
    <source>
        <dbReference type="EMBL" id="PFG20684.1"/>
    </source>
</evidence>
<keyword evidence="3" id="KW-1185">Reference proteome</keyword>
<name>A0A2A9D1Y5_9MICO</name>
<dbReference type="AlphaFoldDB" id="A0A2A9D1Y5"/>
<comment type="caution">
    <text evidence="2">The sequence shown here is derived from an EMBL/GenBank/DDBJ whole genome shotgun (WGS) entry which is preliminary data.</text>
</comment>
<evidence type="ECO:0000313" key="3">
    <source>
        <dbReference type="Proteomes" id="UP000224915"/>
    </source>
</evidence>
<protein>
    <submittedName>
        <fullName evidence="2">Transcriptional regulator, AbiEi antitoxin, Type IV TA system</fullName>
    </submittedName>
</protein>